<dbReference type="GeneID" id="40307344"/>
<dbReference type="RefSeq" id="XP_029215801.1">
    <property type="nucleotide sequence ID" value="XM_029360986.1"/>
</dbReference>
<dbReference type="KEGG" id="bbes:BESB_022840"/>
<evidence type="ECO:0000313" key="2">
    <source>
        <dbReference type="EMBL" id="PFH31792.1"/>
    </source>
</evidence>
<name>A0A2A9M8S3_BESBE</name>
<organism evidence="2 3">
    <name type="scientific">Besnoitia besnoiti</name>
    <name type="common">Apicomplexan protozoan</name>
    <dbReference type="NCBI Taxonomy" id="94643"/>
    <lineage>
        <taxon>Eukaryota</taxon>
        <taxon>Sar</taxon>
        <taxon>Alveolata</taxon>
        <taxon>Apicomplexa</taxon>
        <taxon>Conoidasida</taxon>
        <taxon>Coccidia</taxon>
        <taxon>Eucoccidiorida</taxon>
        <taxon>Eimeriorina</taxon>
        <taxon>Sarcocystidae</taxon>
        <taxon>Besnoitia</taxon>
    </lineage>
</organism>
<reference evidence="2 3" key="1">
    <citation type="submission" date="2017-09" db="EMBL/GenBank/DDBJ databases">
        <title>Genome sequencing of Besnoitia besnoiti strain Bb-Ger1.</title>
        <authorList>
            <person name="Schares G."/>
            <person name="Venepally P."/>
            <person name="Lorenzi H.A."/>
        </authorList>
    </citation>
    <scope>NUCLEOTIDE SEQUENCE [LARGE SCALE GENOMIC DNA]</scope>
    <source>
        <strain evidence="2 3">Bb-Ger1</strain>
    </source>
</reference>
<dbReference type="Proteomes" id="UP000224006">
    <property type="component" value="Chromosome XII"/>
</dbReference>
<comment type="caution">
    <text evidence="2">The sequence shown here is derived from an EMBL/GenBank/DDBJ whole genome shotgun (WGS) entry which is preliminary data.</text>
</comment>
<evidence type="ECO:0000256" key="1">
    <source>
        <dbReference type="SAM" id="MobiDB-lite"/>
    </source>
</evidence>
<dbReference type="EMBL" id="NWUJ01000013">
    <property type="protein sequence ID" value="PFH31792.1"/>
    <property type="molecule type" value="Genomic_DNA"/>
</dbReference>
<feature type="region of interest" description="Disordered" evidence="1">
    <location>
        <begin position="166"/>
        <end position="193"/>
    </location>
</feature>
<proteinExistence type="predicted"/>
<dbReference type="VEuPathDB" id="ToxoDB:BESB_022840"/>
<dbReference type="AlphaFoldDB" id="A0A2A9M8S3"/>
<accession>A0A2A9M8S3</accession>
<gene>
    <name evidence="2" type="ORF">BESB_022840</name>
</gene>
<evidence type="ECO:0000313" key="3">
    <source>
        <dbReference type="Proteomes" id="UP000224006"/>
    </source>
</evidence>
<dbReference type="OrthoDB" id="10294711at2759"/>
<protein>
    <submittedName>
        <fullName evidence="2">Uncharacterized protein</fullName>
    </submittedName>
</protein>
<sequence length="299" mass="31818">MSAVVVSNPLTPFVSPVTNLPHNGFAGYHKLMESYKRFQEGGLEFADEARMLINSIAHYLENGRLPLTNMDLGATAGGSLRTAADRAARSLPVGESPADEVAASTVTSPALSSASGDARVLLAPCINMFGLPGEGKVSSFRRRATKGKIATICNILRKRCAALQGASHDHMGGARQPPSESPPAANTRDGHAHEETVAHPIAQMEPSAAPRELQATYADVLLRPGPSVGRVSGWAQAYDMRGPQPGSVTNFGEWYPITYPYGWPPYGSPIATGALYLPQTGLGFRRLATERQSLGRRLG</sequence>
<keyword evidence="3" id="KW-1185">Reference proteome</keyword>